<dbReference type="GO" id="GO:0022857">
    <property type="term" value="F:transmembrane transporter activity"/>
    <property type="evidence" value="ECO:0007669"/>
    <property type="project" value="InterPro"/>
</dbReference>
<dbReference type="GO" id="GO:0005886">
    <property type="term" value="C:plasma membrane"/>
    <property type="evidence" value="ECO:0007669"/>
    <property type="project" value="UniProtKB-SubCell"/>
</dbReference>
<dbReference type="Proteomes" id="UP000824056">
    <property type="component" value="Unassembled WGS sequence"/>
</dbReference>
<reference evidence="9" key="1">
    <citation type="journal article" date="2021" name="PeerJ">
        <title>Extensive microbial diversity within the chicken gut microbiome revealed by metagenomics and culture.</title>
        <authorList>
            <person name="Gilroy R."/>
            <person name="Ravi A."/>
            <person name="Getino M."/>
            <person name="Pursley I."/>
            <person name="Horton D.L."/>
            <person name="Alikhan N.F."/>
            <person name="Baker D."/>
            <person name="Gharbi K."/>
            <person name="Hall N."/>
            <person name="Watson M."/>
            <person name="Adriaenssens E.M."/>
            <person name="Foster-Nyarko E."/>
            <person name="Jarju S."/>
            <person name="Secka A."/>
            <person name="Antonio M."/>
            <person name="Oren A."/>
            <person name="Chaudhuri R.R."/>
            <person name="La Ragione R."/>
            <person name="Hildebrand F."/>
            <person name="Pallen M.J."/>
        </authorList>
    </citation>
    <scope>NUCLEOTIDE SEQUENCE</scope>
    <source>
        <strain evidence="9">1068</strain>
    </source>
</reference>
<keyword evidence="4" id="KW-1003">Cell membrane</keyword>
<keyword evidence="5 8" id="KW-0812">Transmembrane</keyword>
<feature type="transmembrane region" description="Helical" evidence="8">
    <location>
        <begin position="262"/>
        <end position="282"/>
    </location>
</feature>
<sequence length="535" mass="58830">MEKVKIRKPVFVTMLILYAVIIIVGLVWPEAFAEAEGQIVNFAASWFGWLYDLTALIMLGICIWVMFSKKVGKIRLGGENAKPIMSRWNWFVISLCGGIATGIVFWGIAEPITHFMSPIPGYGYEAETAQGALYALSTCYLHWGPVLYAFYAVAGIGIGVAVYNLKLPYRVCSCLYPILGKRAMGAIGTVVDILCLFGLAGGVSSSLGVSAMQLGAGLGIITNVNPTNFMWAVILITIVITFIISSYTGIGRGVRFLSDKNAKIYIGLMVFVLIFGPTKYILNMTTEAFGFHLDNFFMQSTYLDTFEGGMWPTWWTINYWSFMIAYTPLIGMFLAKIARGRTLKEFTLFNFLLPGGFGILWFGIFGSSSINIQETAGGIWESMNELGTESAVFAFFEHFPLSTVMSILFMITAFLSVVTLADSMTTTISSLSIKAKNAATVEPPAKVKIFWGIVMSLLAFINIVTASNVGKVSGIDATKQLAIVSAFPLLFVIVVMNYSTVKMLIQYKKYGTADYPEESVVEKELQVDHEEEGTS</sequence>
<feature type="transmembrane region" description="Helical" evidence="8">
    <location>
        <begin position="229"/>
        <end position="250"/>
    </location>
</feature>
<keyword evidence="3" id="KW-0813">Transport</keyword>
<feature type="transmembrane region" description="Helical" evidence="8">
    <location>
        <begin position="317"/>
        <end position="335"/>
    </location>
</feature>
<feature type="transmembrane region" description="Helical" evidence="8">
    <location>
        <begin position="186"/>
        <end position="209"/>
    </location>
</feature>
<comment type="subcellular location">
    <subcellularLocation>
        <location evidence="1">Cell membrane</location>
        <topology evidence="1">Multi-pass membrane protein</topology>
    </subcellularLocation>
</comment>
<keyword evidence="7 8" id="KW-0472">Membrane</keyword>
<reference evidence="9" key="2">
    <citation type="submission" date="2021-04" db="EMBL/GenBank/DDBJ databases">
        <authorList>
            <person name="Gilroy R."/>
        </authorList>
    </citation>
    <scope>NUCLEOTIDE SEQUENCE</scope>
    <source>
        <strain evidence="9">1068</strain>
    </source>
</reference>
<dbReference type="AlphaFoldDB" id="A0A9D2FPV6"/>
<feature type="transmembrane region" description="Helical" evidence="8">
    <location>
        <begin position="481"/>
        <end position="499"/>
    </location>
</feature>
<comment type="caution">
    <text evidence="9">The sequence shown here is derived from an EMBL/GenBank/DDBJ whole genome shotgun (WGS) entry which is preliminary data.</text>
</comment>
<dbReference type="PANTHER" id="PTHR30047">
    <property type="entry name" value="HIGH-AFFINITY CHOLINE TRANSPORT PROTEIN-RELATED"/>
    <property type="match status" value="1"/>
</dbReference>
<evidence type="ECO:0000313" key="9">
    <source>
        <dbReference type="EMBL" id="HIZ64773.1"/>
    </source>
</evidence>
<protein>
    <submittedName>
        <fullName evidence="9">BCCT family transporter</fullName>
    </submittedName>
</protein>
<feature type="transmembrane region" description="Helical" evidence="8">
    <location>
        <begin position="88"/>
        <end position="109"/>
    </location>
</feature>
<feature type="transmembrane region" description="Helical" evidence="8">
    <location>
        <begin position="146"/>
        <end position="165"/>
    </location>
</feature>
<feature type="transmembrane region" description="Helical" evidence="8">
    <location>
        <begin position="48"/>
        <end position="67"/>
    </location>
</feature>
<feature type="transmembrane region" description="Helical" evidence="8">
    <location>
        <begin position="407"/>
        <end position="428"/>
    </location>
</feature>
<gene>
    <name evidence="9" type="ORF">H9809_02525</name>
</gene>
<evidence type="ECO:0000256" key="7">
    <source>
        <dbReference type="ARBA" id="ARBA00023136"/>
    </source>
</evidence>
<accession>A0A9D2FPV6</accession>
<evidence type="ECO:0000256" key="6">
    <source>
        <dbReference type="ARBA" id="ARBA00022989"/>
    </source>
</evidence>
<dbReference type="EMBL" id="DXBG01000057">
    <property type="protein sequence ID" value="HIZ64773.1"/>
    <property type="molecule type" value="Genomic_DNA"/>
</dbReference>
<dbReference type="InterPro" id="IPR000060">
    <property type="entry name" value="BCCT_transptr"/>
</dbReference>
<organism evidence="9 10">
    <name type="scientific">Candidatus Blautia pullicola</name>
    <dbReference type="NCBI Taxonomy" id="2838498"/>
    <lineage>
        <taxon>Bacteria</taxon>
        <taxon>Bacillati</taxon>
        <taxon>Bacillota</taxon>
        <taxon>Clostridia</taxon>
        <taxon>Lachnospirales</taxon>
        <taxon>Lachnospiraceae</taxon>
        <taxon>Blautia</taxon>
    </lineage>
</organism>
<evidence type="ECO:0000256" key="2">
    <source>
        <dbReference type="ARBA" id="ARBA00005658"/>
    </source>
</evidence>
<evidence type="ECO:0000313" key="10">
    <source>
        <dbReference type="Proteomes" id="UP000824056"/>
    </source>
</evidence>
<proteinExistence type="inferred from homology"/>
<comment type="similarity">
    <text evidence="2">Belongs to the BCCT transporter (TC 2.A.15) family.</text>
</comment>
<evidence type="ECO:0000256" key="5">
    <source>
        <dbReference type="ARBA" id="ARBA00022692"/>
    </source>
</evidence>
<feature type="transmembrane region" description="Helical" evidence="8">
    <location>
        <begin position="9"/>
        <end position="28"/>
    </location>
</feature>
<feature type="transmembrane region" description="Helical" evidence="8">
    <location>
        <begin position="347"/>
        <end position="365"/>
    </location>
</feature>
<feature type="transmembrane region" description="Helical" evidence="8">
    <location>
        <begin position="449"/>
        <end position="469"/>
    </location>
</feature>
<evidence type="ECO:0000256" key="8">
    <source>
        <dbReference type="SAM" id="Phobius"/>
    </source>
</evidence>
<name>A0A9D2FPV6_9FIRM</name>
<evidence type="ECO:0000256" key="4">
    <source>
        <dbReference type="ARBA" id="ARBA00022475"/>
    </source>
</evidence>
<keyword evidence="6 8" id="KW-1133">Transmembrane helix</keyword>
<evidence type="ECO:0000256" key="3">
    <source>
        <dbReference type="ARBA" id="ARBA00022448"/>
    </source>
</evidence>
<dbReference type="PANTHER" id="PTHR30047:SF7">
    <property type="entry name" value="HIGH-AFFINITY CHOLINE TRANSPORT PROTEIN"/>
    <property type="match status" value="1"/>
</dbReference>
<evidence type="ECO:0000256" key="1">
    <source>
        <dbReference type="ARBA" id="ARBA00004651"/>
    </source>
</evidence>
<dbReference type="Pfam" id="PF02028">
    <property type="entry name" value="BCCT"/>
    <property type="match status" value="1"/>
</dbReference>